<evidence type="ECO:0000256" key="3">
    <source>
        <dbReference type="ARBA" id="ARBA00022801"/>
    </source>
</evidence>
<keyword evidence="1" id="KW-0540">Nuclease</keyword>
<keyword evidence="3" id="KW-0378">Hydrolase</keyword>
<dbReference type="SUPFAM" id="SSF88723">
    <property type="entry name" value="PIN domain-like"/>
    <property type="match status" value="1"/>
</dbReference>
<evidence type="ECO:0000256" key="1">
    <source>
        <dbReference type="ARBA" id="ARBA00022722"/>
    </source>
</evidence>
<reference evidence="7" key="1">
    <citation type="journal article" date="2019" name="Int. J. Syst. Evol. Microbiol.">
        <title>The Global Catalogue of Microorganisms (GCM) 10K type strain sequencing project: providing services to taxonomists for standard genome sequencing and annotation.</title>
        <authorList>
            <consortium name="The Broad Institute Genomics Platform"/>
            <consortium name="The Broad Institute Genome Sequencing Center for Infectious Disease"/>
            <person name="Wu L."/>
            <person name="Ma J."/>
        </authorList>
    </citation>
    <scope>NUCLEOTIDE SEQUENCE [LARGE SCALE GENOMIC DNA]</scope>
    <source>
        <strain evidence="7">JCM 15591</strain>
    </source>
</reference>
<dbReference type="InterPro" id="IPR002716">
    <property type="entry name" value="PIN_dom"/>
</dbReference>
<keyword evidence="4" id="KW-0460">Magnesium</keyword>
<keyword evidence="2" id="KW-0479">Metal-binding</keyword>
<dbReference type="Proteomes" id="UP001501475">
    <property type="component" value="Unassembled WGS sequence"/>
</dbReference>
<evidence type="ECO:0000259" key="5">
    <source>
        <dbReference type="Pfam" id="PF01850"/>
    </source>
</evidence>
<dbReference type="Pfam" id="PF01850">
    <property type="entry name" value="PIN"/>
    <property type="match status" value="1"/>
</dbReference>
<evidence type="ECO:0000313" key="7">
    <source>
        <dbReference type="Proteomes" id="UP001501475"/>
    </source>
</evidence>
<dbReference type="EMBL" id="BAAAPN010000059">
    <property type="protein sequence ID" value="GAA1769659.1"/>
    <property type="molecule type" value="Genomic_DNA"/>
</dbReference>
<dbReference type="Gene3D" id="3.40.50.1010">
    <property type="entry name" value="5'-nuclease"/>
    <property type="match status" value="1"/>
</dbReference>
<evidence type="ECO:0000256" key="4">
    <source>
        <dbReference type="ARBA" id="ARBA00022842"/>
    </source>
</evidence>
<comment type="caution">
    <text evidence="6">The sequence shown here is derived from an EMBL/GenBank/DDBJ whole genome shotgun (WGS) entry which is preliminary data.</text>
</comment>
<evidence type="ECO:0000256" key="2">
    <source>
        <dbReference type="ARBA" id="ARBA00022723"/>
    </source>
</evidence>
<dbReference type="InterPro" id="IPR029060">
    <property type="entry name" value="PIN-like_dom_sf"/>
</dbReference>
<accession>A0ABP4X6I5</accession>
<sequence>MTLAELCAGVHLVVGDDVVARRERAARMDVLQRAEHEFHPLPFDASAARAYGRICAAVAGIGRQPRRRVADLQIAAVACANDLPLFTTSPGNFVGVDELVTVVGITRPGIPRRPS</sequence>
<dbReference type="RefSeq" id="WP_344067691.1">
    <property type="nucleotide sequence ID" value="NZ_BAAAPN010000059.1"/>
</dbReference>
<name>A0ABP4X6I5_9MICO</name>
<organism evidence="6 7">
    <name type="scientific">Nostocoides vanveenii</name>
    <dbReference type="NCBI Taxonomy" id="330835"/>
    <lineage>
        <taxon>Bacteria</taxon>
        <taxon>Bacillati</taxon>
        <taxon>Actinomycetota</taxon>
        <taxon>Actinomycetes</taxon>
        <taxon>Micrococcales</taxon>
        <taxon>Intrasporangiaceae</taxon>
        <taxon>Nostocoides</taxon>
    </lineage>
</organism>
<protein>
    <recommendedName>
        <fullName evidence="5">PIN domain-containing protein</fullName>
    </recommendedName>
</protein>
<gene>
    <name evidence="6" type="ORF">GCM10009810_30270</name>
</gene>
<proteinExistence type="predicted"/>
<feature type="domain" description="PIN" evidence="5">
    <location>
        <begin position="2"/>
        <end position="88"/>
    </location>
</feature>
<evidence type="ECO:0000313" key="6">
    <source>
        <dbReference type="EMBL" id="GAA1769659.1"/>
    </source>
</evidence>
<keyword evidence="7" id="KW-1185">Reference proteome</keyword>